<evidence type="ECO:0000256" key="3">
    <source>
        <dbReference type="ARBA" id="ARBA00022723"/>
    </source>
</evidence>
<keyword evidence="2 8" id="KW-0645">Protease</keyword>
<keyword evidence="6 8" id="KW-0482">Metalloprotease</keyword>
<keyword evidence="13" id="KW-1185">Reference proteome</keyword>
<dbReference type="AlphaFoldDB" id="W6K2Z3"/>
<feature type="domain" description="Peptidase M4" evidence="10">
    <location>
        <begin position="102"/>
        <end position="185"/>
    </location>
</feature>
<dbReference type="Proteomes" id="UP000035763">
    <property type="component" value="Unassembled WGS sequence"/>
</dbReference>
<dbReference type="STRING" id="1193182.BN11_790008"/>
<sequence>MTGDHLPTAYCCSIVPPHILERLAHSADAEIADAARQALRDVAEGMLHRRAHAAPESRPGSKPRLAPGTLESGPQRLICDAQGGTTLPGTQVRGEGEPDTGDVAVAEAYDGLGDTWQLFADAFERNSLDGRGLPLRATVHYGENYDNAFWDGTQMVFGDGDGKIFGRFTASLDVIGHELAHGVTEHTAGLMYQGQPGALNESMSDVFGSMVKQRRLGQDAADADWLIGAELLIGELAGQALRSMKAPGTAYDSPLLGKDPQPGHMDDYVETDDDHGGVHINSGIPNRAFYLLATALGGASWEAPGRIWYAVLTGPGISADCDFVTFAGLTVDEAIGQYGVQSPEVAAVKSAWAQVGVLGGAESDGEGPVPVVDLPADPGEPVPAPVPDDSGEPSPEWPGVPEEGGVGHHERGPDDMEHEGEVPAGAVVEVTRSGGVAGLTARRSVALDELPAPQQQQWRSVLGNRTLQTLDAQAAASAARQHPDTYCYGVSCPTPPTEVSIREQDLPDDLKALLEETLREA</sequence>
<dbReference type="InterPro" id="IPR049457">
    <property type="entry name" value="Emfourin"/>
</dbReference>
<dbReference type="SUPFAM" id="SSF55486">
    <property type="entry name" value="Metalloproteases ('zincins'), catalytic domain"/>
    <property type="match status" value="1"/>
</dbReference>
<keyword evidence="8" id="KW-0964">Secreted</keyword>
<feature type="compositionally biased region" description="Low complexity" evidence="9">
    <location>
        <begin position="392"/>
        <end position="403"/>
    </location>
</feature>
<name>W6K2Z3_9MICO</name>
<comment type="similarity">
    <text evidence="1 8">Belongs to the peptidase M4 family.</text>
</comment>
<dbReference type="OrthoDB" id="291295at2"/>
<dbReference type="CDD" id="cd09597">
    <property type="entry name" value="M4_TLP"/>
    <property type="match status" value="1"/>
</dbReference>
<dbReference type="Gene3D" id="1.10.390.10">
    <property type="entry name" value="Neutral Protease Domain 2"/>
    <property type="match status" value="1"/>
</dbReference>
<dbReference type="GO" id="GO:0046872">
    <property type="term" value="F:metal ion binding"/>
    <property type="evidence" value="ECO:0007669"/>
    <property type="project" value="UniProtKB-UniRule"/>
</dbReference>
<evidence type="ECO:0000259" key="10">
    <source>
        <dbReference type="Pfam" id="PF01447"/>
    </source>
</evidence>
<evidence type="ECO:0000259" key="11">
    <source>
        <dbReference type="Pfam" id="PF02868"/>
    </source>
</evidence>
<dbReference type="PANTHER" id="PTHR43579:SF1">
    <property type="entry name" value="NEUTRAL METALLOPROTEINASE"/>
    <property type="match status" value="1"/>
</dbReference>
<keyword evidence="3" id="KW-0479">Metal-binding</keyword>
<dbReference type="Pfam" id="PF02868">
    <property type="entry name" value="Peptidase_M4_C"/>
    <property type="match status" value="1"/>
</dbReference>
<dbReference type="InterPro" id="IPR027268">
    <property type="entry name" value="Peptidase_M4/M1_CTD_sf"/>
</dbReference>
<dbReference type="GO" id="GO:0004222">
    <property type="term" value="F:metalloendopeptidase activity"/>
    <property type="evidence" value="ECO:0007669"/>
    <property type="project" value="UniProtKB-UniRule"/>
</dbReference>
<comment type="caution">
    <text evidence="12">The sequence shown here is derived from an EMBL/GenBank/DDBJ whole genome shotgun (WGS) entry which is preliminary data.</text>
</comment>
<evidence type="ECO:0000256" key="4">
    <source>
        <dbReference type="ARBA" id="ARBA00022801"/>
    </source>
</evidence>
<dbReference type="PRINTS" id="PR00730">
    <property type="entry name" value="THERMOLYSIN"/>
</dbReference>
<evidence type="ECO:0000256" key="2">
    <source>
        <dbReference type="ARBA" id="ARBA00022670"/>
    </source>
</evidence>
<dbReference type="Gene3D" id="3.10.170.10">
    <property type="match status" value="1"/>
</dbReference>
<evidence type="ECO:0000256" key="9">
    <source>
        <dbReference type="SAM" id="MobiDB-lite"/>
    </source>
</evidence>
<dbReference type="EC" id="3.4.24.-" evidence="8"/>
<evidence type="ECO:0000313" key="12">
    <source>
        <dbReference type="EMBL" id="CCH75535.1"/>
    </source>
</evidence>
<dbReference type="EMBL" id="CAJA01000506">
    <property type="protein sequence ID" value="CCH75535.1"/>
    <property type="molecule type" value="Genomic_DNA"/>
</dbReference>
<gene>
    <name evidence="12" type="ORF">BN11_790008</name>
</gene>
<dbReference type="InterPro" id="IPR001570">
    <property type="entry name" value="Peptidase_M4_C_domain"/>
</dbReference>
<comment type="function">
    <text evidence="8">Extracellular zinc metalloprotease.</text>
</comment>
<comment type="subcellular location">
    <subcellularLocation>
        <location evidence="8">Secreted</location>
    </subcellularLocation>
</comment>
<feature type="active site" evidence="7">
    <location>
        <position position="178"/>
    </location>
</feature>
<dbReference type="InterPro" id="IPR023612">
    <property type="entry name" value="Peptidase_M4"/>
</dbReference>
<comment type="cofactor">
    <cofactor evidence="8">
        <name>Zn(2+)</name>
        <dbReference type="ChEBI" id="CHEBI:29105"/>
    </cofactor>
</comment>
<protein>
    <recommendedName>
        <fullName evidence="8">Neutral metalloproteinase</fullName>
        <ecNumber evidence="8">3.4.24.-</ecNumber>
    </recommendedName>
</protein>
<evidence type="ECO:0000256" key="6">
    <source>
        <dbReference type="ARBA" id="ARBA00023049"/>
    </source>
</evidence>
<feature type="region of interest" description="Disordered" evidence="9">
    <location>
        <begin position="359"/>
        <end position="419"/>
    </location>
</feature>
<feature type="domain" description="Peptidase M4 C-terminal" evidence="11">
    <location>
        <begin position="188"/>
        <end position="357"/>
    </location>
</feature>
<reference evidence="12 13" key="1">
    <citation type="journal article" date="2013" name="ISME J.">
        <title>A metabolic model for members of the genus Tetrasphaera involved in enhanced biological phosphorus removal.</title>
        <authorList>
            <person name="Kristiansen R."/>
            <person name="Nguyen H.T.T."/>
            <person name="Saunders A.M."/>
            <person name="Nielsen J.L."/>
            <person name="Wimmer R."/>
            <person name="Le V.Q."/>
            <person name="McIlroy S.J."/>
            <person name="Petrovski S."/>
            <person name="Seviour R.J."/>
            <person name="Calteau A."/>
            <person name="Nielsen K.L."/>
            <person name="Nielsen P.H."/>
        </authorList>
    </citation>
    <scope>NUCLEOTIDE SEQUENCE [LARGE SCALE GENOMIC DNA]</scope>
    <source>
        <strain evidence="12 13">Ben110</strain>
    </source>
</reference>
<dbReference type="MEROPS" id="M04.025"/>
<keyword evidence="4 8" id="KW-0378">Hydrolase</keyword>
<accession>W6K2Z3</accession>
<evidence type="ECO:0000256" key="7">
    <source>
        <dbReference type="PIRSR" id="PIRSR623612-1"/>
    </source>
</evidence>
<evidence type="ECO:0000256" key="5">
    <source>
        <dbReference type="ARBA" id="ARBA00022833"/>
    </source>
</evidence>
<dbReference type="InterPro" id="IPR052759">
    <property type="entry name" value="Metalloprotease_M4"/>
</dbReference>
<dbReference type="PANTHER" id="PTHR43579">
    <property type="match status" value="1"/>
</dbReference>
<feature type="compositionally biased region" description="Basic and acidic residues" evidence="9">
    <location>
        <begin position="405"/>
        <end position="419"/>
    </location>
</feature>
<proteinExistence type="inferred from homology"/>
<feature type="region of interest" description="Disordered" evidence="9">
    <location>
        <begin position="49"/>
        <end position="75"/>
    </location>
</feature>
<organism evidence="12 13">
    <name type="scientific">Nostocoides australiense Ben110</name>
    <dbReference type="NCBI Taxonomy" id="1193182"/>
    <lineage>
        <taxon>Bacteria</taxon>
        <taxon>Bacillati</taxon>
        <taxon>Actinomycetota</taxon>
        <taxon>Actinomycetes</taxon>
        <taxon>Micrococcales</taxon>
        <taxon>Intrasporangiaceae</taxon>
        <taxon>Nostocoides</taxon>
    </lineage>
</organism>
<keyword evidence="5 8" id="KW-0862">Zinc</keyword>
<dbReference type="InterPro" id="IPR013856">
    <property type="entry name" value="Peptidase_M4_domain"/>
</dbReference>
<dbReference type="RefSeq" id="WP_048696103.1">
    <property type="nucleotide sequence ID" value="NZ_HG764815.1"/>
</dbReference>
<evidence type="ECO:0000256" key="1">
    <source>
        <dbReference type="ARBA" id="ARBA00009388"/>
    </source>
</evidence>
<dbReference type="Pfam" id="PF01447">
    <property type="entry name" value="Peptidase_M4"/>
    <property type="match status" value="1"/>
</dbReference>
<evidence type="ECO:0000313" key="13">
    <source>
        <dbReference type="Proteomes" id="UP000035763"/>
    </source>
</evidence>
<dbReference type="GO" id="GO:0006508">
    <property type="term" value="P:proteolysis"/>
    <property type="evidence" value="ECO:0007669"/>
    <property type="project" value="UniProtKB-KW"/>
</dbReference>
<evidence type="ECO:0000256" key="8">
    <source>
        <dbReference type="RuleBase" id="RU366073"/>
    </source>
</evidence>
<dbReference type="Pfam" id="PF20242">
    <property type="entry name" value="Emfourin"/>
    <property type="match status" value="1"/>
</dbReference>
<dbReference type="GO" id="GO:0005576">
    <property type="term" value="C:extracellular region"/>
    <property type="evidence" value="ECO:0007669"/>
    <property type="project" value="UniProtKB-SubCell"/>
</dbReference>
<feature type="active site" description="Proton donor" evidence="7">
    <location>
        <position position="279"/>
    </location>
</feature>